<dbReference type="EMBL" id="JAPQKN010000008">
    <property type="protein sequence ID" value="KAJ5151212.1"/>
    <property type="molecule type" value="Genomic_DNA"/>
</dbReference>
<dbReference type="GeneID" id="81431764"/>
<protein>
    <submittedName>
        <fullName evidence="1">Uncharacterized protein</fullName>
    </submittedName>
</protein>
<reference evidence="1" key="1">
    <citation type="submission" date="2022-11" db="EMBL/GenBank/DDBJ databases">
        <authorList>
            <person name="Petersen C."/>
        </authorList>
    </citation>
    <scope>NUCLEOTIDE SEQUENCE</scope>
    <source>
        <strain evidence="1">IBT 26290</strain>
    </source>
</reference>
<evidence type="ECO:0000313" key="2">
    <source>
        <dbReference type="Proteomes" id="UP001149163"/>
    </source>
</evidence>
<dbReference type="AlphaFoldDB" id="A0A9W9HN05"/>
<evidence type="ECO:0000313" key="1">
    <source>
        <dbReference type="EMBL" id="KAJ5151212.1"/>
    </source>
</evidence>
<dbReference type="RefSeq" id="XP_056538545.1">
    <property type="nucleotide sequence ID" value="XM_056692588.1"/>
</dbReference>
<organism evidence="1 2">
    <name type="scientific">Penicillium canariense</name>
    <dbReference type="NCBI Taxonomy" id="189055"/>
    <lineage>
        <taxon>Eukaryota</taxon>
        <taxon>Fungi</taxon>
        <taxon>Dikarya</taxon>
        <taxon>Ascomycota</taxon>
        <taxon>Pezizomycotina</taxon>
        <taxon>Eurotiomycetes</taxon>
        <taxon>Eurotiomycetidae</taxon>
        <taxon>Eurotiales</taxon>
        <taxon>Aspergillaceae</taxon>
        <taxon>Penicillium</taxon>
    </lineage>
</organism>
<proteinExistence type="predicted"/>
<comment type="caution">
    <text evidence="1">The sequence shown here is derived from an EMBL/GenBank/DDBJ whole genome shotgun (WGS) entry which is preliminary data.</text>
</comment>
<gene>
    <name evidence="1" type="ORF">N7482_010464</name>
</gene>
<dbReference type="Proteomes" id="UP001149163">
    <property type="component" value="Unassembled WGS sequence"/>
</dbReference>
<reference evidence="1" key="2">
    <citation type="journal article" date="2023" name="IMA Fungus">
        <title>Comparative genomic study of the Penicillium genus elucidates a diverse pangenome and 15 lateral gene transfer events.</title>
        <authorList>
            <person name="Petersen C."/>
            <person name="Sorensen T."/>
            <person name="Nielsen M.R."/>
            <person name="Sondergaard T.E."/>
            <person name="Sorensen J.L."/>
            <person name="Fitzpatrick D.A."/>
            <person name="Frisvad J.C."/>
            <person name="Nielsen K.L."/>
        </authorList>
    </citation>
    <scope>NUCLEOTIDE SEQUENCE</scope>
    <source>
        <strain evidence="1">IBT 26290</strain>
    </source>
</reference>
<keyword evidence="2" id="KW-1185">Reference proteome</keyword>
<dbReference type="OrthoDB" id="1577640at2759"/>
<name>A0A9W9HN05_9EURO</name>
<accession>A0A9W9HN05</accession>
<sequence length="289" mass="32761">MWSRYVLKPRIDKYQQEARSLLGQHRQSLAYREIRTVKIDCSFLPDSQWGILGQEPAWLLYLDVKISQPKDCSLTSANVDVIFQSHNPDCQSNTSSMPLGPIITEYFGPQRIDGQVIDTHGSMVGQDSSCSLGQSCFTRPMDHDKLNPSSDHGHGWTLPGCSWPLAGDISGLPRRVEWLVEDAVACGELRLAVVLQHDMKPFSIAVRIDGRLKGEKNKRFRFFRPMEQSSMNRVSCIVTPSSAHGFQLDDIASRLDYEMTTLNIQKYRNTAQMLLLHKEPLSRHTNICL</sequence>